<dbReference type="GO" id="GO:0015035">
    <property type="term" value="F:protein-disulfide reductase activity"/>
    <property type="evidence" value="ECO:0007669"/>
    <property type="project" value="InterPro"/>
</dbReference>
<proteinExistence type="predicted"/>
<gene>
    <name evidence="1" type="ORF">MNBD_BACTEROID04-975</name>
</gene>
<dbReference type="InterPro" id="IPR007263">
    <property type="entry name" value="DCC1-like"/>
</dbReference>
<organism evidence="1">
    <name type="scientific">hydrothermal vent metagenome</name>
    <dbReference type="NCBI Taxonomy" id="652676"/>
    <lineage>
        <taxon>unclassified sequences</taxon>
        <taxon>metagenomes</taxon>
        <taxon>ecological metagenomes</taxon>
    </lineage>
</organism>
<dbReference type="PANTHER" id="PTHR33639:SF2">
    <property type="entry name" value="DUF393 DOMAIN-CONTAINING PROTEIN"/>
    <property type="match status" value="1"/>
</dbReference>
<dbReference type="Pfam" id="PF04134">
    <property type="entry name" value="DCC1-like"/>
    <property type="match status" value="1"/>
</dbReference>
<reference evidence="1" key="1">
    <citation type="submission" date="2018-06" db="EMBL/GenBank/DDBJ databases">
        <authorList>
            <person name="Zhirakovskaya E."/>
        </authorList>
    </citation>
    <scope>NUCLEOTIDE SEQUENCE</scope>
</reference>
<dbReference type="EMBL" id="UOER01000685">
    <property type="protein sequence ID" value="VAW27150.1"/>
    <property type="molecule type" value="Genomic_DNA"/>
</dbReference>
<name>A0A3B0UDG7_9ZZZZ</name>
<evidence type="ECO:0000313" key="1">
    <source>
        <dbReference type="EMBL" id="VAW27150.1"/>
    </source>
</evidence>
<protein>
    <submittedName>
        <fullName evidence="1">Uncharacterized protein YuxK</fullName>
    </submittedName>
</protein>
<accession>A0A3B0UDG7</accession>
<dbReference type="InterPro" id="IPR052927">
    <property type="entry name" value="DCC_oxidoreductase"/>
</dbReference>
<sequence>MNNFNNKLIILFDGVCNLCNSSVNFIIKHDTKEQFLFASLQSDAAKEILLQFSTKKLALDSIILIHDSNIYEKSSAALQISKHLNGGYKLLYGFIIIPQFIRDWVYDIIAENRYKWFGKKEKCMIPTSEIRNRFLR</sequence>
<dbReference type="PANTHER" id="PTHR33639">
    <property type="entry name" value="THIOL-DISULFIDE OXIDOREDUCTASE DCC"/>
    <property type="match status" value="1"/>
</dbReference>
<dbReference type="AlphaFoldDB" id="A0A3B0UDG7"/>